<dbReference type="Proteomes" id="UP000002194">
    <property type="component" value="Chromosome"/>
</dbReference>
<keyword evidence="2" id="KW-1185">Reference proteome</keyword>
<sequence>MPEWCGPFKFGKLRLHKQEAYGDKLPKLIYSNLARWGAFW</sequence>
<dbReference type="PaxDb" id="882-DVU_0385"/>
<proteinExistence type="predicted"/>
<dbReference type="KEGG" id="dvu:DVU_0385"/>
<dbReference type="STRING" id="882.DVU_0385"/>
<dbReference type="AlphaFoldDB" id="Q72F30"/>
<evidence type="ECO:0000313" key="2">
    <source>
        <dbReference type="Proteomes" id="UP000002194"/>
    </source>
</evidence>
<dbReference type="HOGENOM" id="CLU_3288573_0_0_7"/>
<dbReference type="EMBL" id="AE017285">
    <property type="protein sequence ID" value="AAS94868.1"/>
    <property type="molecule type" value="Genomic_DNA"/>
</dbReference>
<gene>
    <name evidence="1" type="ordered locus">DVU_0385</name>
</gene>
<reference evidence="1 2" key="1">
    <citation type="journal article" date="2004" name="Nat. Biotechnol.">
        <title>The genome sequence of the anaerobic, sulfate-reducing bacterium Desulfovibrio vulgaris Hildenborough.</title>
        <authorList>
            <person name="Heidelberg J.F."/>
            <person name="Seshadri R."/>
            <person name="Haveman S.A."/>
            <person name="Hemme C.L."/>
            <person name="Paulsen I.T."/>
            <person name="Kolonay J.F."/>
            <person name="Eisen J.A."/>
            <person name="Ward N."/>
            <person name="Methe B."/>
            <person name="Brinkac L.M."/>
            <person name="Daugherty S.C."/>
            <person name="Deboy R.T."/>
            <person name="Dodson R.J."/>
            <person name="Durkin A.S."/>
            <person name="Madupu R."/>
            <person name="Nelson W.C."/>
            <person name="Sullivan S.A."/>
            <person name="Fouts D."/>
            <person name="Haft D.H."/>
            <person name="Selengut J."/>
            <person name="Peterson J.D."/>
            <person name="Davidsen T.M."/>
            <person name="Zafar N."/>
            <person name="Zhou L."/>
            <person name="Radune D."/>
            <person name="Dimitrov G."/>
            <person name="Hance M."/>
            <person name="Tran K."/>
            <person name="Khouri H."/>
            <person name="Gill J."/>
            <person name="Utterback T.R."/>
            <person name="Feldblyum T.V."/>
            <person name="Wall J.D."/>
            <person name="Voordouw G."/>
            <person name="Fraser C.M."/>
        </authorList>
    </citation>
    <scope>NUCLEOTIDE SEQUENCE [LARGE SCALE GENOMIC DNA]</scope>
    <source>
        <strain evidence="2">ATCC 29579 / DSM 644 / NCIMB 8303 / VKM B-1760 / Hildenborough</strain>
    </source>
</reference>
<accession>Q72F30</accession>
<dbReference type="EnsemblBacteria" id="AAS94868">
    <property type="protein sequence ID" value="AAS94868"/>
    <property type="gene ID" value="DVU_0385"/>
</dbReference>
<evidence type="ECO:0000313" key="1">
    <source>
        <dbReference type="EMBL" id="AAS94868.1"/>
    </source>
</evidence>
<name>Q72F30_NITV2</name>
<protein>
    <submittedName>
        <fullName evidence="1">Uncharacterized protein</fullName>
    </submittedName>
</protein>
<organism evidence="1 2">
    <name type="scientific">Nitratidesulfovibrio vulgaris (strain ATCC 29579 / DSM 644 / CCUG 34227 / NCIMB 8303 / VKM B-1760 / Hildenborough)</name>
    <name type="common">Desulfovibrio vulgaris</name>
    <dbReference type="NCBI Taxonomy" id="882"/>
    <lineage>
        <taxon>Bacteria</taxon>
        <taxon>Pseudomonadati</taxon>
        <taxon>Thermodesulfobacteriota</taxon>
        <taxon>Desulfovibrionia</taxon>
        <taxon>Desulfovibrionales</taxon>
        <taxon>Desulfovibrionaceae</taxon>
        <taxon>Nitratidesulfovibrio</taxon>
    </lineage>
</organism>